<dbReference type="PROSITE" id="PS50068">
    <property type="entry name" value="LDLRA_2"/>
    <property type="match status" value="2"/>
</dbReference>
<dbReference type="PROSITE" id="PS01209">
    <property type="entry name" value="LDLRA_1"/>
    <property type="match status" value="2"/>
</dbReference>
<dbReference type="InterPro" id="IPR013320">
    <property type="entry name" value="ConA-like_dom_sf"/>
</dbReference>
<keyword evidence="4" id="KW-1133">Transmembrane helix</keyword>
<feature type="disulfide bond" evidence="2">
    <location>
        <begin position="18"/>
        <end position="30"/>
    </location>
</feature>
<feature type="domain" description="MAM" evidence="6">
    <location>
        <begin position="1591"/>
        <end position="1744"/>
    </location>
</feature>
<keyword evidence="1 2" id="KW-1015">Disulfide bond</keyword>
<dbReference type="PANTHER" id="PTHR23282:SF150">
    <property type="entry name" value="SI:CH211-106H4.4"/>
    <property type="match status" value="1"/>
</dbReference>
<feature type="transmembrane region" description="Helical" evidence="4">
    <location>
        <begin position="2255"/>
        <end position="2278"/>
    </location>
</feature>
<evidence type="ECO:0000256" key="3">
    <source>
        <dbReference type="SAM" id="MobiDB-lite"/>
    </source>
</evidence>
<evidence type="ECO:0000256" key="4">
    <source>
        <dbReference type="SAM" id="Phobius"/>
    </source>
</evidence>
<feature type="domain" description="MAM" evidence="6">
    <location>
        <begin position="222"/>
        <end position="371"/>
    </location>
</feature>
<reference evidence="7 8" key="1">
    <citation type="submission" date="2024-06" db="EMBL/GenBank/DDBJ databases">
        <authorList>
            <person name="Pan Q."/>
            <person name="Wen M."/>
            <person name="Jouanno E."/>
            <person name="Zahm M."/>
            <person name="Klopp C."/>
            <person name="Cabau C."/>
            <person name="Louis A."/>
            <person name="Berthelot C."/>
            <person name="Parey E."/>
            <person name="Roest Crollius H."/>
            <person name="Montfort J."/>
            <person name="Robinson-Rechavi M."/>
            <person name="Bouchez O."/>
            <person name="Lampietro C."/>
            <person name="Lopez Roques C."/>
            <person name="Donnadieu C."/>
            <person name="Postlethwait J."/>
            <person name="Bobe J."/>
            <person name="Verreycken H."/>
            <person name="Guiguen Y."/>
        </authorList>
    </citation>
    <scope>NUCLEOTIDE SEQUENCE [LARGE SCALE GENOMIC DNA]</scope>
    <source>
        <strain evidence="7">Up_M1</strain>
        <tissue evidence="7">Testis</tissue>
    </source>
</reference>
<evidence type="ECO:0000256" key="5">
    <source>
        <dbReference type="SAM" id="SignalP"/>
    </source>
</evidence>
<evidence type="ECO:0000259" key="6">
    <source>
        <dbReference type="PROSITE" id="PS50060"/>
    </source>
</evidence>
<gene>
    <name evidence="7" type="ORF">UPYG_G00297350</name>
</gene>
<name>A0ABD0WPA9_UMBPY</name>
<dbReference type="InterPro" id="IPR002172">
    <property type="entry name" value="LDrepeatLR_classA_rpt"/>
</dbReference>
<feature type="disulfide bond" evidence="2">
    <location>
        <begin position="1374"/>
        <end position="1389"/>
    </location>
</feature>
<dbReference type="Pfam" id="PF00057">
    <property type="entry name" value="Ldl_recept_a"/>
    <property type="match status" value="2"/>
</dbReference>
<dbReference type="InterPro" id="IPR023415">
    <property type="entry name" value="LDLR_class-A_CS"/>
</dbReference>
<dbReference type="SMART" id="SM00192">
    <property type="entry name" value="LDLa"/>
    <property type="match status" value="2"/>
</dbReference>
<protein>
    <recommendedName>
        <fullName evidence="6">MAM domain-containing protein</fullName>
    </recommendedName>
</protein>
<feature type="disulfide bond" evidence="2">
    <location>
        <begin position="37"/>
        <end position="52"/>
    </location>
</feature>
<feature type="domain" description="MAM" evidence="6">
    <location>
        <begin position="1197"/>
        <end position="1348"/>
    </location>
</feature>
<dbReference type="PANTHER" id="PTHR23282">
    <property type="entry name" value="APICAL ENDOSOMAL GLYCOPROTEIN PRECURSOR"/>
    <property type="match status" value="1"/>
</dbReference>
<feature type="domain" description="MAM" evidence="6">
    <location>
        <begin position="1916"/>
        <end position="2077"/>
    </location>
</feature>
<proteinExistence type="predicted"/>
<sequence>MRRILILLSVSVVLVSCCPDGHFLCASGKCVPSDAVCNFKKDCDDGSDEEFCGSCDFESHSCGWNDSSEGPYRWRWEMANISLIPGHDHTTVSPFGHVMHVKEEPNPGFLAKAVLEYSVDKPGALGCQIIFWYFLDNKIGATTYLYLKMVRDTVTTELLKIYELQETKEWQEARAFIGNQPGGFKLLFHVDPSFHGVQDIMLDDVSFDMCWEEDIPIGSQKLTCDFEKDTCSWYPDQTTSHLWKRSTGEDHTTGHGYFISNNATRNPDQSSTTRLISYPQPAGTMCVSFWYRIYGSNIGSLHFLTKPAGEPETVVWMRHGTQGNRWHFADLTFTNVVPLQFILEAVVNGRQGSIAIDDVLVSVSTGASCPAERECTFQGSLCGLQADTSGDFTWDRTTGALAANTSGPALDHTLGTDMGYYLSAGLWSHPEGARGRMVTGVNEPTPHSGECWMFWYYMQGGAAGELNIYLKPLDASRTKTLMWSRAGDLGGHWRHGRATLYSPGAPYQVIFEAVAGVGTEGDIAIDDLTLLNGVCPPEGFCDFEMDYCGWLNSPPTEAGVDWDWWSGSSGGRFSPKVDHSTNSSQGHYIVYLPYTYSGLEIAQLQSEPMEAVENACLEFWYFMDMYGPTSPIELTVYVNETGVLRSIWSRFGRLKPIWHQAILDYNTTGAHQIIFATKRPSSEDGGIALDDLHLRLHQTCAELVPTSAAPSTPAPTTPTASWMDCTFEHGLCNWVQKTDDDFDWVHSQGLKVDQLWNGPLYDHTVADNTGYYLMVNMSGSADRETAVVSVPVMFRTTYICVGFWYYMLGPSVSNLDLVIQTNSSRSVVWTRQGSQDSRWMNAQVTLSVEVTRQVQFSTSRNISGSGFIAIDDVIVTDGACKDKNPCGFENSWCDYEVDMSHQGRWGHLGGHLDRLDHTYGTENGFYMTVLNSNETLVAQLLSPELHSTTALCVRFWYRLAAGSTERLSVHVLRSGEQDPALWQRSGAPSTGWEVAELTVSTANSFKVVFRAEHTPGSVATIQIDDVSMRGGACSPMGSCDFESGQCTWVNEAQTDGHDWVLADGSFRGPDTDHTTQTQQGKFLLSPAQKQSSRAVIASEWIQSSSEDTCLTFWYHMNGSESGTLRVFVRSESTEQEILFQTQTGESNWTRFSGSVNKSRTFQVLIEAESSDRGFIAVDDIIVTPGLCPDNSTNRGFVGCSFENGTCDWENVNEGRFKWQRERNGTATNIGPSVDHTLGTELGWYMVVETRQGDVTHWATLQSPFMKQASAVCLLEFYYYMNETGIGELSILLQEGSRTTPIWWRSGDQGEAWRRGEVKVGRTPQVFSLFFQATTRIAIDDIIFLNCTLPEAQDSCPADMFSCSNHVCVEQSRVCDFTDDCGDEDDEEDCEKQGYAGGCSFEQDMCSWGESEVDTPGGDWTLLNGEDAWPNSGPPRDHTKNNGAGHYVVPGLHLTEKGQTSEILSSTLLPSSLCTVRFYYYNQDEETSRLTVRLRTDRTGMEDQVLWTRTSTQDYSWHRAEVTLSSLVNSKVMFQYERGDYHSGLAAVDDVSFSKECVHDPGNSQLPETTPTSSVPPITETTPTSSGPPPTSGCTFEWDQCQWRDTSSAVNRWQRQKASNHTVPETDHTLGTGYYMAVNFSQSQMEARLESPTLPSLSPYCQIQFHFQIRGKSGGSLSVLLQEAEGTERELWSRMLNTAPQWSSEHLPLGPHLQPYKVVFRSWAGDLFSLSTVALDDISFFDCDVSYQPPALSAYGCSFEKDLCGWLQGADEEQDWKRNSGPTDTPNTGPAVDHTGTSGYYLYIESSAPSTVGSVAQLKSQLLPPTGLQGYCLSFWYHMFGPTVGSLSMVLNTTQSRQGTLLWYRRTTQGDEWQLAQSHVTLQAVHQVILEASVGGEAGDIAIDDITFTSGPCPASDLCDFEEDSCYWLQQTDDNKDWVRGSGSTPNPNTGPDCDHTTNTASGHYFYLPSSGDDLPGQTARMASPLFPADKGVCLQLWYHMFGKGMGTMNVYQSSEKGDKVLLLSYTGDQGALWRFAQASLQMDGKDYKIVVEGVKGSSQEGDMAFDDILVTSSSCPPPGHCDFQVNLCGWTNVARSEVARGDWLRGRGHSINPNTGPSVDHTTNTSLGYYLYVDSSVGKWGDRTILVSEVLQPDSKGHCITFWFHMYGPHIGTLNLYSNNRKQYASEGSMEVLWTESGNQGDVWSEGSVYVVYTEPFWFEFMYQRGQTPGGDVALDDITIRPGHCYKTSSTDSSLYVLLGAGIPLLVLVAIIIILFVLQQRRSINLLERQENFHVLDVYQMNTDGSEDGRESNLSFSNILYEPCSDTAESKMESSDA</sequence>
<dbReference type="SMART" id="SM00137">
    <property type="entry name" value="MAM"/>
    <property type="match status" value="13"/>
</dbReference>
<evidence type="ECO:0000256" key="1">
    <source>
        <dbReference type="ARBA" id="ARBA00023157"/>
    </source>
</evidence>
<feature type="domain" description="MAM" evidence="6">
    <location>
        <begin position="1396"/>
        <end position="1558"/>
    </location>
</feature>
<dbReference type="InterPro" id="IPR036055">
    <property type="entry name" value="LDL_receptor-like_sf"/>
</dbReference>
<dbReference type="CDD" id="cd06263">
    <property type="entry name" value="MAM"/>
    <property type="match status" value="12"/>
</dbReference>
<dbReference type="EMBL" id="JAGEUA010000009">
    <property type="protein sequence ID" value="KAL0966606.1"/>
    <property type="molecule type" value="Genomic_DNA"/>
</dbReference>
<organism evidence="7 8">
    <name type="scientific">Umbra pygmaea</name>
    <name type="common">Eastern mudminnow</name>
    <dbReference type="NCBI Taxonomy" id="75934"/>
    <lineage>
        <taxon>Eukaryota</taxon>
        <taxon>Metazoa</taxon>
        <taxon>Chordata</taxon>
        <taxon>Craniata</taxon>
        <taxon>Vertebrata</taxon>
        <taxon>Euteleostomi</taxon>
        <taxon>Actinopterygii</taxon>
        <taxon>Neopterygii</taxon>
        <taxon>Teleostei</taxon>
        <taxon>Protacanthopterygii</taxon>
        <taxon>Esociformes</taxon>
        <taxon>Umbridae</taxon>
        <taxon>Umbra</taxon>
    </lineage>
</organism>
<feature type="compositionally biased region" description="Low complexity" evidence="3">
    <location>
        <begin position="1566"/>
        <end position="1584"/>
    </location>
</feature>
<evidence type="ECO:0000313" key="8">
    <source>
        <dbReference type="Proteomes" id="UP001557470"/>
    </source>
</evidence>
<dbReference type="PROSITE" id="PS50060">
    <property type="entry name" value="MAM_2"/>
    <property type="match status" value="13"/>
</dbReference>
<dbReference type="PROSITE" id="PS51257">
    <property type="entry name" value="PROKAR_LIPOPROTEIN"/>
    <property type="match status" value="1"/>
</dbReference>
<evidence type="ECO:0000313" key="7">
    <source>
        <dbReference type="EMBL" id="KAL0966606.1"/>
    </source>
</evidence>
<comment type="caution">
    <text evidence="7">The sequence shown here is derived from an EMBL/GenBank/DDBJ whole genome shotgun (WGS) entry which is preliminary data.</text>
</comment>
<feature type="disulfide bond" evidence="2">
    <location>
        <begin position="1355"/>
        <end position="1367"/>
    </location>
</feature>
<feature type="domain" description="MAM" evidence="6">
    <location>
        <begin position="373"/>
        <end position="537"/>
    </location>
</feature>
<keyword evidence="4" id="KW-0472">Membrane</keyword>
<feature type="region of interest" description="Disordered" evidence="3">
    <location>
        <begin position="1557"/>
        <end position="1591"/>
    </location>
</feature>
<feature type="chain" id="PRO_5044843901" description="MAM domain-containing protein" evidence="5">
    <location>
        <begin position="18"/>
        <end position="2337"/>
    </location>
</feature>
<dbReference type="Proteomes" id="UP001557470">
    <property type="component" value="Unassembled WGS sequence"/>
</dbReference>
<feature type="signal peptide" evidence="5">
    <location>
        <begin position="1"/>
        <end position="17"/>
    </location>
</feature>
<feature type="domain" description="MAM" evidence="6">
    <location>
        <begin position="884"/>
        <end position="1035"/>
    </location>
</feature>
<keyword evidence="4" id="KW-0812">Transmembrane</keyword>
<feature type="domain" description="MAM" evidence="6">
    <location>
        <begin position="1754"/>
        <end position="1914"/>
    </location>
</feature>
<dbReference type="Gene3D" id="4.10.400.10">
    <property type="entry name" value="Low-density Lipoprotein Receptor"/>
    <property type="match status" value="2"/>
</dbReference>
<feature type="region of interest" description="Disordered" evidence="3">
    <location>
        <begin position="1773"/>
        <end position="1792"/>
    </location>
</feature>
<dbReference type="InterPro" id="IPR000998">
    <property type="entry name" value="MAM_dom"/>
</dbReference>
<feature type="domain" description="MAM" evidence="6">
    <location>
        <begin position="1037"/>
        <end position="1189"/>
    </location>
</feature>
<keyword evidence="8" id="KW-1185">Reference proteome</keyword>
<dbReference type="Gene3D" id="2.60.120.200">
    <property type="match status" value="13"/>
</dbReference>
<dbReference type="InterPro" id="IPR051560">
    <property type="entry name" value="MAM_domain-containing"/>
</dbReference>
<dbReference type="CDD" id="cd00112">
    <property type="entry name" value="LDLa"/>
    <property type="match status" value="1"/>
</dbReference>
<feature type="domain" description="MAM" evidence="6">
    <location>
        <begin position="539"/>
        <end position="702"/>
    </location>
</feature>
<dbReference type="PROSITE" id="PS00740">
    <property type="entry name" value="MAM_1"/>
    <property type="match status" value="1"/>
</dbReference>
<feature type="domain" description="MAM" evidence="6">
    <location>
        <begin position="723"/>
        <end position="882"/>
    </location>
</feature>
<feature type="disulfide bond" evidence="2">
    <location>
        <begin position="25"/>
        <end position="43"/>
    </location>
</feature>
<dbReference type="SUPFAM" id="SSF49899">
    <property type="entry name" value="Concanavalin A-like lectins/glucanases"/>
    <property type="match status" value="13"/>
</dbReference>
<accession>A0ABD0WPA9</accession>
<evidence type="ECO:0000256" key="2">
    <source>
        <dbReference type="PROSITE-ProRule" id="PRU00124"/>
    </source>
</evidence>
<feature type="domain" description="MAM" evidence="6">
    <location>
        <begin position="53"/>
        <end position="212"/>
    </location>
</feature>
<dbReference type="Pfam" id="PF00629">
    <property type="entry name" value="MAM"/>
    <property type="match status" value="13"/>
</dbReference>
<feature type="disulfide bond" evidence="2">
    <location>
        <begin position="1362"/>
        <end position="1380"/>
    </location>
</feature>
<feature type="domain" description="MAM" evidence="6">
    <location>
        <begin position="2079"/>
        <end position="2247"/>
    </location>
</feature>
<dbReference type="SUPFAM" id="SSF57424">
    <property type="entry name" value="LDL receptor-like module"/>
    <property type="match status" value="2"/>
</dbReference>
<keyword evidence="5" id="KW-0732">Signal</keyword>